<evidence type="ECO:0000256" key="5">
    <source>
        <dbReference type="ARBA" id="ARBA00004692"/>
    </source>
</evidence>
<dbReference type="Gene3D" id="3.40.50.300">
    <property type="entry name" value="P-loop containing nucleotide triphosphate hydrolases"/>
    <property type="match status" value="1"/>
</dbReference>
<dbReference type="GO" id="GO:0043752">
    <property type="term" value="F:adenosylcobinamide kinase activity"/>
    <property type="evidence" value="ECO:0007669"/>
    <property type="project" value="UniProtKB-EC"/>
</dbReference>
<feature type="compositionally biased region" description="Basic and acidic residues" evidence="18">
    <location>
        <begin position="272"/>
        <end position="285"/>
    </location>
</feature>
<feature type="compositionally biased region" description="Basic and acidic residues" evidence="18">
    <location>
        <begin position="321"/>
        <end position="331"/>
    </location>
</feature>
<dbReference type="GO" id="GO:0005524">
    <property type="term" value="F:ATP binding"/>
    <property type="evidence" value="ECO:0007669"/>
    <property type="project" value="UniProtKB-KW"/>
</dbReference>
<dbReference type="EC" id="2.7.1.156" evidence="8"/>
<dbReference type="PANTHER" id="PTHR34848">
    <property type="match status" value="1"/>
</dbReference>
<name>B9T9J3_RICCO</name>
<keyword evidence="13" id="KW-0418">Kinase</keyword>
<evidence type="ECO:0000256" key="18">
    <source>
        <dbReference type="SAM" id="MobiDB-lite"/>
    </source>
</evidence>
<comment type="similarity">
    <text evidence="7">Belongs to the CobU/CobP family.</text>
</comment>
<evidence type="ECO:0000313" key="19">
    <source>
        <dbReference type="EMBL" id="EEF27471.1"/>
    </source>
</evidence>
<dbReference type="AlphaFoldDB" id="B9T9J3"/>
<evidence type="ECO:0000256" key="16">
    <source>
        <dbReference type="ARBA" id="ARBA00029570"/>
    </source>
</evidence>
<evidence type="ECO:0000256" key="3">
    <source>
        <dbReference type="ARBA" id="ARBA00001522"/>
    </source>
</evidence>
<evidence type="ECO:0000256" key="4">
    <source>
        <dbReference type="ARBA" id="ARBA00003889"/>
    </source>
</evidence>
<keyword evidence="15" id="KW-0342">GTP-binding</keyword>
<dbReference type="SUPFAM" id="SSF52540">
    <property type="entry name" value="P-loop containing nucleoside triphosphate hydrolases"/>
    <property type="match status" value="1"/>
</dbReference>
<evidence type="ECO:0000256" key="12">
    <source>
        <dbReference type="ARBA" id="ARBA00022741"/>
    </source>
</evidence>
<evidence type="ECO:0000256" key="8">
    <source>
        <dbReference type="ARBA" id="ARBA00012016"/>
    </source>
</evidence>
<keyword evidence="11" id="KW-0808">Transferase</keyword>
<dbReference type="Proteomes" id="UP000008311">
    <property type="component" value="Unassembled WGS sequence"/>
</dbReference>
<dbReference type="EMBL" id="EQ975384">
    <property type="protein sequence ID" value="EEF27471.1"/>
    <property type="molecule type" value="Genomic_DNA"/>
</dbReference>
<keyword evidence="10" id="KW-0169">Cobalamin biosynthesis</keyword>
<sequence>MRAGLHRPDGPRTREPRKGPHARPVDGRAGTEPPAPGPRRARSGCRAGRGGDGPVRRRSVRGRPCARIRPARAGRDRCVGDGTDGRRRRAGPARLRTRAHGRRRREPRRERGSCAHGGRVVARHSAARDPAEAGAPAAGTPSRPRRAGRSGRHRQHPRRAGGPVAAGRGAMERPGAATAGRRAAGRTGRPAAGGAHGGDRARRRVLLPVPGQRRHAGSAGRAHHVVLAAGGRAGARGCRRRLPAGRLPGTARGNVGAGRALAGIDPRGARGRAADPRGMRRHDGAGRIARRQGGPRLADGRPAAWPRADAATPRGIGIARPGDDRRADARPHLPLFAPGDAACSRRVDRETSVRRAGRSRLPGGFADGVVLPCVLCLEPGRRREPAAGRAGMSRTLLLGGARSGKSGLAERIARESGKDVVYVATSYAGDAEMSARIEHHPGISGRRPDRPAAAVRRRTCGIAGLAGCAARGRRHLRIE</sequence>
<comment type="pathway">
    <text evidence="6">Cofactor biosynthesis; adenosylcobalamin biosynthesis; adenosylcobalamin from cob(II)yrinate a,c-diamide: step 5/7.</text>
</comment>
<feature type="compositionally biased region" description="Basic and acidic residues" evidence="18">
    <location>
        <begin position="73"/>
        <end position="85"/>
    </location>
</feature>
<feature type="compositionally biased region" description="Basic residues" evidence="18">
    <location>
        <begin position="56"/>
        <end position="72"/>
    </location>
</feature>
<dbReference type="InParanoid" id="B9T9J3"/>
<protein>
    <recommendedName>
        <fullName evidence="16">Adenosylcobinamide kinase</fullName>
        <ecNumber evidence="8">2.7.1.156</ecNumber>
        <ecNumber evidence="9">2.7.7.62</ecNumber>
    </recommendedName>
    <alternativeName>
        <fullName evidence="17">Adenosylcobinamide-phosphate guanylyltransferase</fullName>
    </alternativeName>
</protein>
<feature type="compositionally biased region" description="Low complexity" evidence="18">
    <location>
        <begin position="160"/>
        <end position="193"/>
    </location>
</feature>
<evidence type="ECO:0000256" key="7">
    <source>
        <dbReference type="ARBA" id="ARBA00007490"/>
    </source>
</evidence>
<feature type="region of interest" description="Disordered" evidence="18">
    <location>
        <begin position="258"/>
        <end position="337"/>
    </location>
</feature>
<comment type="pathway">
    <text evidence="5">Cofactor biosynthesis; adenosylcobalamin biosynthesis; adenosylcobalamin from cob(II)yrinate a,c-diamide: step 6/7.</text>
</comment>
<keyword evidence="14" id="KW-0067">ATP-binding</keyword>
<evidence type="ECO:0000256" key="17">
    <source>
        <dbReference type="ARBA" id="ARBA00030571"/>
    </source>
</evidence>
<comment type="catalytic activity">
    <reaction evidence="2">
        <text>adenosylcob(III)inamide phosphate + GTP + H(+) = adenosylcob(III)inamide-GDP + diphosphate</text>
        <dbReference type="Rhea" id="RHEA:22712"/>
        <dbReference type="ChEBI" id="CHEBI:15378"/>
        <dbReference type="ChEBI" id="CHEBI:33019"/>
        <dbReference type="ChEBI" id="CHEBI:37565"/>
        <dbReference type="ChEBI" id="CHEBI:58502"/>
        <dbReference type="ChEBI" id="CHEBI:60487"/>
        <dbReference type="EC" id="2.7.7.62"/>
    </reaction>
</comment>
<feature type="compositionally biased region" description="Basic and acidic residues" evidence="18">
    <location>
        <begin position="1"/>
        <end position="26"/>
    </location>
</feature>
<evidence type="ECO:0000256" key="6">
    <source>
        <dbReference type="ARBA" id="ARBA00005159"/>
    </source>
</evidence>
<evidence type="ECO:0000256" key="11">
    <source>
        <dbReference type="ARBA" id="ARBA00022679"/>
    </source>
</evidence>
<dbReference type="GO" id="GO:0005525">
    <property type="term" value="F:GTP binding"/>
    <property type="evidence" value="ECO:0007669"/>
    <property type="project" value="UniProtKB-KW"/>
</dbReference>
<keyword evidence="20" id="KW-1185">Reference proteome</keyword>
<evidence type="ECO:0000256" key="14">
    <source>
        <dbReference type="ARBA" id="ARBA00022840"/>
    </source>
</evidence>
<evidence type="ECO:0000256" key="13">
    <source>
        <dbReference type="ARBA" id="ARBA00022777"/>
    </source>
</evidence>
<feature type="compositionally biased region" description="Low complexity" evidence="18">
    <location>
        <begin position="132"/>
        <end position="142"/>
    </location>
</feature>
<dbReference type="GO" id="GO:0008820">
    <property type="term" value="F:cobinamide phosphate guanylyltransferase activity"/>
    <property type="evidence" value="ECO:0007669"/>
    <property type="project" value="UniProtKB-EC"/>
</dbReference>
<dbReference type="PANTHER" id="PTHR34848:SF1">
    <property type="entry name" value="BIFUNCTIONAL ADENOSYLCOBALAMIN BIOSYNTHESIS PROTEIN COBU"/>
    <property type="match status" value="1"/>
</dbReference>
<evidence type="ECO:0000256" key="1">
    <source>
        <dbReference type="ARBA" id="ARBA00000312"/>
    </source>
</evidence>
<proteinExistence type="inferred from homology"/>
<dbReference type="Pfam" id="PF02283">
    <property type="entry name" value="CobU"/>
    <property type="match status" value="1"/>
</dbReference>
<feature type="compositionally biased region" description="Basic residues" evidence="18">
    <location>
        <begin position="143"/>
        <end position="159"/>
    </location>
</feature>
<evidence type="ECO:0000256" key="15">
    <source>
        <dbReference type="ARBA" id="ARBA00023134"/>
    </source>
</evidence>
<evidence type="ECO:0000256" key="2">
    <source>
        <dbReference type="ARBA" id="ARBA00000711"/>
    </source>
</evidence>
<evidence type="ECO:0000313" key="20">
    <source>
        <dbReference type="Proteomes" id="UP000008311"/>
    </source>
</evidence>
<comment type="function">
    <text evidence="4">Catalyzes ATP-dependent phosphorylation of adenosylcobinamide and addition of GMP to adenosylcobinamide phosphate.</text>
</comment>
<evidence type="ECO:0000256" key="10">
    <source>
        <dbReference type="ARBA" id="ARBA00022573"/>
    </source>
</evidence>
<dbReference type="InterPro" id="IPR027417">
    <property type="entry name" value="P-loop_NTPase"/>
</dbReference>
<comment type="catalytic activity">
    <reaction evidence="3">
        <text>adenosylcob(III)inamide + GTP = adenosylcob(III)inamide phosphate + GDP + H(+)</text>
        <dbReference type="Rhea" id="RHEA:15765"/>
        <dbReference type="ChEBI" id="CHEBI:2480"/>
        <dbReference type="ChEBI" id="CHEBI:15378"/>
        <dbReference type="ChEBI" id="CHEBI:37565"/>
        <dbReference type="ChEBI" id="CHEBI:58189"/>
        <dbReference type="ChEBI" id="CHEBI:58502"/>
        <dbReference type="EC" id="2.7.1.156"/>
    </reaction>
</comment>
<organism evidence="19 20">
    <name type="scientific">Ricinus communis</name>
    <name type="common">Castor bean</name>
    <dbReference type="NCBI Taxonomy" id="3988"/>
    <lineage>
        <taxon>Eukaryota</taxon>
        <taxon>Viridiplantae</taxon>
        <taxon>Streptophyta</taxon>
        <taxon>Embryophyta</taxon>
        <taxon>Tracheophyta</taxon>
        <taxon>Spermatophyta</taxon>
        <taxon>Magnoliopsida</taxon>
        <taxon>eudicotyledons</taxon>
        <taxon>Gunneridae</taxon>
        <taxon>Pentapetalae</taxon>
        <taxon>rosids</taxon>
        <taxon>fabids</taxon>
        <taxon>Malpighiales</taxon>
        <taxon>Euphorbiaceae</taxon>
        <taxon>Acalyphoideae</taxon>
        <taxon>Acalypheae</taxon>
        <taxon>Ricinus</taxon>
    </lineage>
</organism>
<accession>B9T9J3</accession>
<keyword evidence="12" id="KW-0547">Nucleotide-binding</keyword>
<dbReference type="InterPro" id="IPR003203">
    <property type="entry name" value="CobU/CobP"/>
</dbReference>
<comment type="catalytic activity">
    <reaction evidence="1">
        <text>adenosylcob(III)inamide + ATP = adenosylcob(III)inamide phosphate + ADP + H(+)</text>
        <dbReference type="Rhea" id="RHEA:15769"/>
        <dbReference type="ChEBI" id="CHEBI:2480"/>
        <dbReference type="ChEBI" id="CHEBI:15378"/>
        <dbReference type="ChEBI" id="CHEBI:30616"/>
        <dbReference type="ChEBI" id="CHEBI:58502"/>
        <dbReference type="ChEBI" id="CHEBI:456216"/>
        <dbReference type="EC" id="2.7.1.156"/>
    </reaction>
</comment>
<feature type="compositionally biased region" description="Basic residues" evidence="18">
    <location>
        <begin position="86"/>
        <end position="106"/>
    </location>
</feature>
<feature type="region of interest" description="Disordered" evidence="18">
    <location>
        <begin position="1"/>
        <end position="203"/>
    </location>
</feature>
<dbReference type="EC" id="2.7.7.62" evidence="9"/>
<gene>
    <name evidence="19" type="ORF">RCOM_0209770</name>
</gene>
<evidence type="ECO:0000256" key="9">
    <source>
        <dbReference type="ARBA" id="ARBA00012523"/>
    </source>
</evidence>
<reference evidence="20" key="1">
    <citation type="journal article" date="2010" name="Nat. Biotechnol.">
        <title>Draft genome sequence of the oilseed species Ricinus communis.</title>
        <authorList>
            <person name="Chan A.P."/>
            <person name="Crabtree J."/>
            <person name="Zhao Q."/>
            <person name="Lorenzi H."/>
            <person name="Orvis J."/>
            <person name="Puiu D."/>
            <person name="Melake-Berhan A."/>
            <person name="Jones K.M."/>
            <person name="Redman J."/>
            <person name="Chen G."/>
            <person name="Cahoon E.B."/>
            <person name="Gedil M."/>
            <person name="Stanke M."/>
            <person name="Haas B.J."/>
            <person name="Wortman J.R."/>
            <person name="Fraser-Liggett C.M."/>
            <person name="Ravel J."/>
            <person name="Rabinowicz P.D."/>
        </authorList>
    </citation>
    <scope>NUCLEOTIDE SEQUENCE [LARGE SCALE GENOMIC DNA]</scope>
    <source>
        <strain evidence="20">cv. Hale</strain>
    </source>
</reference>